<feature type="binding site" evidence="6">
    <location>
        <position position="100"/>
    </location>
    <ligand>
        <name>FAD</name>
        <dbReference type="ChEBI" id="CHEBI:57692"/>
    </ligand>
</feature>
<dbReference type="Gene3D" id="3.40.50.80">
    <property type="entry name" value="Nucleotide-binding domain of ferredoxin-NADP reductase (FNR) module"/>
    <property type="match status" value="1"/>
</dbReference>
<keyword evidence="3 6" id="KW-0285">Flavoprotein</keyword>
<dbReference type="AlphaFoldDB" id="A0A0D7A4C9"/>
<dbReference type="InterPro" id="IPR017938">
    <property type="entry name" value="Riboflavin_synthase-like_b-brl"/>
</dbReference>
<feature type="domain" description="FAD-binding FR-type" evidence="7">
    <location>
        <begin position="53"/>
        <end position="151"/>
    </location>
</feature>
<comment type="cofactor">
    <cofactor evidence="1 6">
        <name>FAD</name>
        <dbReference type="ChEBI" id="CHEBI:57692"/>
    </cofactor>
</comment>
<dbReference type="InterPro" id="IPR039261">
    <property type="entry name" value="FNR_nucleotide-bd"/>
</dbReference>
<evidence type="ECO:0000313" key="9">
    <source>
        <dbReference type="Proteomes" id="UP000054144"/>
    </source>
</evidence>
<evidence type="ECO:0000259" key="7">
    <source>
        <dbReference type="PROSITE" id="PS51384"/>
    </source>
</evidence>
<evidence type="ECO:0000256" key="1">
    <source>
        <dbReference type="ARBA" id="ARBA00001974"/>
    </source>
</evidence>
<feature type="binding site" evidence="6">
    <location>
        <position position="119"/>
    </location>
    <ligand>
        <name>FAD</name>
        <dbReference type="ChEBI" id="CHEBI:57692"/>
    </ligand>
</feature>
<proteinExistence type="inferred from homology"/>
<dbReference type="PANTHER" id="PTHR19370:SF184">
    <property type="entry name" value="NADH-CYTOCHROME B5 REDUCTASE-LIKE"/>
    <property type="match status" value="1"/>
</dbReference>
<dbReference type="SUPFAM" id="SSF52343">
    <property type="entry name" value="Ferredoxin reductase-like, C-terminal NADP-linked domain"/>
    <property type="match status" value="1"/>
</dbReference>
<feature type="binding site" evidence="6">
    <location>
        <position position="168"/>
    </location>
    <ligand>
        <name>FAD</name>
        <dbReference type="ChEBI" id="CHEBI:57692"/>
    </ligand>
</feature>
<protein>
    <submittedName>
        <fullName evidence="8">Riboflavin synthase domain-like protein</fullName>
    </submittedName>
</protein>
<dbReference type="InterPro" id="IPR008333">
    <property type="entry name" value="Cbr1-like_FAD-bd_dom"/>
</dbReference>
<evidence type="ECO:0000256" key="5">
    <source>
        <dbReference type="ARBA" id="ARBA00023002"/>
    </source>
</evidence>
<dbReference type="Pfam" id="PF00970">
    <property type="entry name" value="FAD_binding_6"/>
    <property type="match status" value="1"/>
</dbReference>
<keyword evidence="9" id="KW-1185">Reference proteome</keyword>
<keyword evidence="5" id="KW-0560">Oxidoreductase</keyword>
<dbReference type="Proteomes" id="UP000054144">
    <property type="component" value="Unassembled WGS sequence"/>
</dbReference>
<dbReference type="SUPFAM" id="SSF63380">
    <property type="entry name" value="Riboflavin synthase domain-like"/>
    <property type="match status" value="1"/>
</dbReference>
<accession>A0A0D7A4C9</accession>
<evidence type="ECO:0000256" key="3">
    <source>
        <dbReference type="ARBA" id="ARBA00022630"/>
    </source>
</evidence>
<dbReference type="CDD" id="cd06183">
    <property type="entry name" value="cyt_b5_reduct_like"/>
    <property type="match status" value="1"/>
</dbReference>
<name>A0A0D7A4C9_9AGAR</name>
<evidence type="ECO:0000256" key="2">
    <source>
        <dbReference type="ARBA" id="ARBA00006105"/>
    </source>
</evidence>
<dbReference type="PANTHER" id="PTHR19370">
    <property type="entry name" value="NADH-CYTOCHROME B5 REDUCTASE"/>
    <property type="match status" value="1"/>
</dbReference>
<dbReference type="PRINTS" id="PR00406">
    <property type="entry name" value="CYTB5RDTASE"/>
</dbReference>
<gene>
    <name evidence="8" type="ORF">FISHEDRAFT_66655</name>
</gene>
<feature type="binding site" evidence="6">
    <location>
        <position position="127"/>
    </location>
    <ligand>
        <name>FAD</name>
        <dbReference type="ChEBI" id="CHEBI:57692"/>
    </ligand>
</feature>
<evidence type="ECO:0000256" key="6">
    <source>
        <dbReference type="PIRSR" id="PIRSR601834-1"/>
    </source>
</evidence>
<keyword evidence="4 6" id="KW-0274">FAD</keyword>
<feature type="binding site" evidence="6">
    <location>
        <position position="101"/>
    </location>
    <ligand>
        <name>FAD</name>
        <dbReference type="ChEBI" id="CHEBI:57692"/>
    </ligand>
</feature>
<dbReference type="PROSITE" id="PS51384">
    <property type="entry name" value="FAD_FR"/>
    <property type="match status" value="1"/>
</dbReference>
<dbReference type="GO" id="GO:0016491">
    <property type="term" value="F:oxidoreductase activity"/>
    <property type="evidence" value="ECO:0007669"/>
    <property type="project" value="UniProtKB-KW"/>
</dbReference>
<sequence>MTQSLLRSLTFSSRTARRTFVATVATSAVLYYFFYPDKSRSAPTAADARLSPTRFTPLRIVSADHVGPDSLLLTVHVPPHQRPDPIWSVFIKDDAIQVERPFTPLESIDADGNMSFWIKRYRGGEVSRWLHTKTAGEHLEMRGPLQTWLWDPKEYEHVYMISGGTGITPFYQLFCSVITHTAKDALPESQFSTPSAIQVPITPSATQTPTTALAPRFTLLHSSRRIEEFPPEKILRPLLSFADAHPERLRVHLFVDEAPESAISRPYGRNFSQGRVAGILGELQDETATSVWKL</sequence>
<organism evidence="8 9">
    <name type="scientific">Fistulina hepatica ATCC 64428</name>
    <dbReference type="NCBI Taxonomy" id="1128425"/>
    <lineage>
        <taxon>Eukaryota</taxon>
        <taxon>Fungi</taxon>
        <taxon>Dikarya</taxon>
        <taxon>Basidiomycota</taxon>
        <taxon>Agaricomycotina</taxon>
        <taxon>Agaricomycetes</taxon>
        <taxon>Agaricomycetidae</taxon>
        <taxon>Agaricales</taxon>
        <taxon>Fistulinaceae</taxon>
        <taxon>Fistulina</taxon>
    </lineage>
</organism>
<evidence type="ECO:0000313" key="8">
    <source>
        <dbReference type="EMBL" id="KIY45852.1"/>
    </source>
</evidence>
<dbReference type="InterPro" id="IPR001834">
    <property type="entry name" value="CBR-like"/>
</dbReference>
<dbReference type="EMBL" id="KN882045">
    <property type="protein sequence ID" value="KIY45852.1"/>
    <property type="molecule type" value="Genomic_DNA"/>
</dbReference>
<feature type="binding site" evidence="6">
    <location>
        <position position="126"/>
    </location>
    <ligand>
        <name>FAD</name>
        <dbReference type="ChEBI" id="CHEBI:57692"/>
    </ligand>
</feature>
<dbReference type="Gene3D" id="2.40.30.10">
    <property type="entry name" value="Translation factors"/>
    <property type="match status" value="1"/>
</dbReference>
<comment type="similarity">
    <text evidence="2">Belongs to the flavoprotein pyridine nucleotide cytochrome reductase family.</text>
</comment>
<reference evidence="8 9" key="1">
    <citation type="journal article" date="2015" name="Fungal Genet. Biol.">
        <title>Evolution of novel wood decay mechanisms in Agaricales revealed by the genome sequences of Fistulina hepatica and Cylindrobasidium torrendii.</title>
        <authorList>
            <person name="Floudas D."/>
            <person name="Held B.W."/>
            <person name="Riley R."/>
            <person name="Nagy L.G."/>
            <person name="Koehler G."/>
            <person name="Ransdell A.S."/>
            <person name="Younus H."/>
            <person name="Chow J."/>
            <person name="Chiniquy J."/>
            <person name="Lipzen A."/>
            <person name="Tritt A."/>
            <person name="Sun H."/>
            <person name="Haridas S."/>
            <person name="LaButti K."/>
            <person name="Ohm R.A."/>
            <person name="Kues U."/>
            <person name="Blanchette R.A."/>
            <person name="Grigoriev I.V."/>
            <person name="Minto R.E."/>
            <person name="Hibbett D.S."/>
        </authorList>
    </citation>
    <scope>NUCLEOTIDE SEQUENCE [LARGE SCALE GENOMIC DNA]</scope>
    <source>
        <strain evidence="8 9">ATCC 64428</strain>
    </source>
</reference>
<dbReference type="OrthoDB" id="432685at2759"/>
<dbReference type="InterPro" id="IPR017927">
    <property type="entry name" value="FAD-bd_FR_type"/>
</dbReference>
<evidence type="ECO:0000256" key="4">
    <source>
        <dbReference type="ARBA" id="ARBA00022827"/>
    </source>
</evidence>